<feature type="transmembrane region" description="Helical" evidence="1">
    <location>
        <begin position="123"/>
        <end position="144"/>
    </location>
</feature>
<keyword evidence="1" id="KW-0812">Transmembrane</keyword>
<evidence type="ECO:0000256" key="1">
    <source>
        <dbReference type="SAM" id="Phobius"/>
    </source>
</evidence>
<dbReference type="PANTHER" id="PTHR36681">
    <property type="entry name" value="NUCLEAR GTPASE, GERMINAL CENTER-ASSOCIATED, TANDEM DUPLICATE 3"/>
    <property type="match status" value="1"/>
</dbReference>
<protein>
    <submittedName>
        <fullName evidence="2">Uncharacterized protein</fullName>
    </submittedName>
</protein>
<evidence type="ECO:0000313" key="3">
    <source>
        <dbReference type="Proteomes" id="UP000828390"/>
    </source>
</evidence>
<dbReference type="EMBL" id="JAIWYP010000009">
    <property type="protein sequence ID" value="KAH3768785.1"/>
    <property type="molecule type" value="Genomic_DNA"/>
</dbReference>
<comment type="caution">
    <text evidence="2">The sequence shown here is derived from an EMBL/GenBank/DDBJ whole genome shotgun (WGS) entry which is preliminary data.</text>
</comment>
<keyword evidence="1" id="KW-0472">Membrane</keyword>
<reference evidence="2" key="2">
    <citation type="submission" date="2020-11" db="EMBL/GenBank/DDBJ databases">
        <authorList>
            <person name="McCartney M.A."/>
            <person name="Auch B."/>
            <person name="Kono T."/>
            <person name="Mallez S."/>
            <person name="Becker A."/>
            <person name="Gohl D.M."/>
            <person name="Silverstein K.A.T."/>
            <person name="Koren S."/>
            <person name="Bechman K.B."/>
            <person name="Herman A."/>
            <person name="Abrahante J.E."/>
            <person name="Garbe J."/>
        </authorList>
    </citation>
    <scope>NUCLEOTIDE SEQUENCE</scope>
    <source>
        <strain evidence="2">Duluth1</strain>
        <tissue evidence="2">Whole animal</tissue>
    </source>
</reference>
<dbReference type="AlphaFoldDB" id="A0A9D4ICI1"/>
<evidence type="ECO:0000313" key="2">
    <source>
        <dbReference type="EMBL" id="KAH3768785.1"/>
    </source>
</evidence>
<keyword evidence="1" id="KW-1133">Transmembrane helix</keyword>
<reference evidence="2" key="1">
    <citation type="journal article" date="2019" name="bioRxiv">
        <title>The Genome of the Zebra Mussel, Dreissena polymorpha: A Resource for Invasive Species Research.</title>
        <authorList>
            <person name="McCartney M.A."/>
            <person name="Auch B."/>
            <person name="Kono T."/>
            <person name="Mallez S."/>
            <person name="Zhang Y."/>
            <person name="Obille A."/>
            <person name="Becker A."/>
            <person name="Abrahante J.E."/>
            <person name="Garbe J."/>
            <person name="Badalamenti J.P."/>
            <person name="Herman A."/>
            <person name="Mangelson H."/>
            <person name="Liachko I."/>
            <person name="Sullivan S."/>
            <person name="Sone E.D."/>
            <person name="Koren S."/>
            <person name="Silverstein K.A.T."/>
            <person name="Beckman K.B."/>
            <person name="Gohl D.M."/>
        </authorList>
    </citation>
    <scope>NUCLEOTIDE SEQUENCE</scope>
    <source>
        <strain evidence="2">Duluth1</strain>
        <tissue evidence="2">Whole animal</tissue>
    </source>
</reference>
<keyword evidence="3" id="KW-1185">Reference proteome</keyword>
<gene>
    <name evidence="2" type="ORF">DPMN_170002</name>
</gene>
<organism evidence="2 3">
    <name type="scientific">Dreissena polymorpha</name>
    <name type="common">Zebra mussel</name>
    <name type="synonym">Mytilus polymorpha</name>
    <dbReference type="NCBI Taxonomy" id="45954"/>
    <lineage>
        <taxon>Eukaryota</taxon>
        <taxon>Metazoa</taxon>
        <taxon>Spiralia</taxon>
        <taxon>Lophotrochozoa</taxon>
        <taxon>Mollusca</taxon>
        <taxon>Bivalvia</taxon>
        <taxon>Autobranchia</taxon>
        <taxon>Heteroconchia</taxon>
        <taxon>Euheterodonta</taxon>
        <taxon>Imparidentia</taxon>
        <taxon>Neoheterodontei</taxon>
        <taxon>Myida</taxon>
        <taxon>Dreissenoidea</taxon>
        <taxon>Dreissenidae</taxon>
        <taxon>Dreissena</taxon>
    </lineage>
</organism>
<name>A0A9D4ICI1_DREPO</name>
<proteinExistence type="predicted"/>
<dbReference type="Proteomes" id="UP000828390">
    <property type="component" value="Unassembled WGS sequence"/>
</dbReference>
<dbReference type="PANTHER" id="PTHR36681:SF3">
    <property type="entry name" value="NUCLEAR GTPASE, GERMINAL CENTER-ASSOCIATED, TANDEM DUPLICATE 3"/>
    <property type="match status" value="1"/>
</dbReference>
<sequence>MINIIHEYGACVIQEFMFITDKLSVAKCTCNLCNFQAENFRRQVETYIETQDPGSGGQYWPIVKHVRLRLPHCDVCSSGAALVDLPGVRDSNAARDRIAKEVPWFIFISPEHKVLIVSFCDRLLSVVHCPLCVVCCAMSTFALFTL</sequence>
<accession>A0A9D4ICI1</accession>